<evidence type="ECO:0000259" key="8">
    <source>
        <dbReference type="SMART" id="SM00382"/>
    </source>
</evidence>
<keyword evidence="4" id="KW-0067">ATP-binding</keyword>
<gene>
    <name evidence="9" type="ORF">NKR19_g572</name>
</gene>
<keyword evidence="3" id="KW-1000">Mitochondrion outer membrane</keyword>
<reference evidence="9" key="1">
    <citation type="submission" date="2022-07" db="EMBL/GenBank/DDBJ databases">
        <title>Fungi with potential for degradation of polypropylene.</title>
        <authorList>
            <person name="Gostincar C."/>
        </authorList>
    </citation>
    <scope>NUCLEOTIDE SEQUENCE</scope>
    <source>
        <strain evidence="9">EXF-13287</strain>
    </source>
</reference>
<comment type="caution">
    <text evidence="9">The sequence shown here is derived from an EMBL/GenBank/DDBJ whole genome shotgun (WGS) entry which is preliminary data.</text>
</comment>
<feature type="region of interest" description="Disordered" evidence="7">
    <location>
        <begin position="973"/>
        <end position="992"/>
    </location>
</feature>
<dbReference type="Gene3D" id="3.40.50.300">
    <property type="entry name" value="P-loop containing nucleotide triphosphate hydrolases"/>
    <property type="match status" value="1"/>
</dbReference>
<keyword evidence="3" id="KW-0472">Membrane</keyword>
<dbReference type="Pfam" id="PF17862">
    <property type="entry name" value="AAA_lid_3"/>
    <property type="match status" value="1"/>
</dbReference>
<dbReference type="Gene3D" id="1.10.8.60">
    <property type="match status" value="1"/>
</dbReference>
<dbReference type="PROSITE" id="PS00674">
    <property type="entry name" value="AAA"/>
    <property type="match status" value="1"/>
</dbReference>
<dbReference type="GO" id="GO:0016887">
    <property type="term" value="F:ATP hydrolysis activity"/>
    <property type="evidence" value="ECO:0007669"/>
    <property type="project" value="InterPro"/>
</dbReference>
<dbReference type="SMART" id="SM00382">
    <property type="entry name" value="AAA"/>
    <property type="match status" value="1"/>
</dbReference>
<comment type="subcellular location">
    <subcellularLocation>
        <location evidence="1">Mitochondrion outer membrane</location>
        <topology evidence="1">Single-pass membrane protein</topology>
    </subcellularLocation>
</comment>
<evidence type="ECO:0000256" key="1">
    <source>
        <dbReference type="ARBA" id="ARBA00004572"/>
    </source>
</evidence>
<dbReference type="AlphaFoldDB" id="A0AA38SJY7"/>
<feature type="region of interest" description="Disordered" evidence="7">
    <location>
        <begin position="15"/>
        <end position="110"/>
    </location>
</feature>
<dbReference type="Proteomes" id="UP001174691">
    <property type="component" value="Unassembled WGS sequence"/>
</dbReference>
<protein>
    <submittedName>
        <fullName evidence="9">AAA-domain-containing protein</fullName>
    </submittedName>
</protein>
<feature type="coiled-coil region" evidence="6">
    <location>
        <begin position="529"/>
        <end position="556"/>
    </location>
</feature>
<dbReference type="InterPro" id="IPR041569">
    <property type="entry name" value="AAA_lid_3"/>
</dbReference>
<dbReference type="InterPro" id="IPR003960">
    <property type="entry name" value="ATPase_AAA_CS"/>
</dbReference>
<keyword evidence="10" id="KW-1185">Reference proteome</keyword>
<sequence>MPAAGARALISATRRCVTAAPSVKLNSRNLPSRRRLDARTFRTSSTRRTKPSEEPTAPKLAEEGHRTSRTESTAVEKSGDNAQPTTEPPAQSAAPTKEVGRSQVTSSRARAWRGKTFEEMPPVQIPSYWFEEHVWPYERISAAMGTPNIRLPRMAPERLMAMVDRLWSGLDDATSRLKPLEAAEELTAEMVLDHGETMLGHLQHARDVANWYLLAVSHHSDVGDGVFFWLETLPGEKKQLSGMQGPKWLRRLRPGHVNGTTGLLGNVAARLKQSEYSAVAELVCRARNELTALPHKTKAQAELHRPITVLSVLNYKGAAVANEVMGCLAHELEADVLHFDARSIADIIGNYLGQTPYWSRGAISSLGYAAAEMNGRIPAIVEPADEAEGTVTFDIPGLRRLGSLSSKKDLLLMGSSDERWEDLKITQTLETLIRTLDAGRGASGAAPEEERPVIIHVRDYIELGTLAEAVLQRLRAVVDRLWRKGKRIIIIGSTSSDVKTAMQWRSQLAEMSKEDCHVIPYHAEIPAKVKEGMERADNALENVRNLTNMLQALEGNSAVTNCTLDAGALLPKSQQVFEESVLDLQAIYRLASLILGSSPRTIRAAHLEEAMSFLDWRDKRWVFRYPGVASFASRGSSLTGSTIVQPGASMGSDDSGDGSGGGAMPTHEQQLDKYEKGLISGLINAKDIRTTFNDIVAPQPMVESIKALTSLSIIRPQAFSYGILKVERIPGLLMYGPPGTGKTLLAKAIAKESGANMLEISAATINNMYVGQSEKNVSALFRVARKLAPMIIFLDEGDALLGKRNDGHGHASRRVVLTQFLREMDGLTEANKQVFVIVATNRPFDLDDAILRRLPRKILVDLPLQPEREAILRILLKEETLDGSVSLPELAAETDLYSGSDLKNLCVAAAMDAVKEEMRAYAAAGSPGDYVWPEKRILTRKHFDAAVKEIGASISEDMESLKAIRKFDDQYGDASGRKRRRKSAMGFEVVPKKSGSEETRVRTLLA</sequence>
<dbReference type="GO" id="GO:0005741">
    <property type="term" value="C:mitochondrial outer membrane"/>
    <property type="evidence" value="ECO:0007669"/>
    <property type="project" value="UniProtKB-SubCell"/>
</dbReference>
<keyword evidence="2" id="KW-0547">Nucleotide-binding</keyword>
<feature type="compositionally biased region" description="Basic and acidic residues" evidence="7">
    <location>
        <begin position="60"/>
        <end position="69"/>
    </location>
</feature>
<feature type="compositionally biased region" description="Polar residues" evidence="7">
    <location>
        <begin position="70"/>
        <end position="89"/>
    </location>
</feature>
<dbReference type="Pfam" id="PF00004">
    <property type="entry name" value="AAA"/>
    <property type="match status" value="1"/>
</dbReference>
<dbReference type="InterPro" id="IPR003959">
    <property type="entry name" value="ATPase_AAA_core"/>
</dbReference>
<dbReference type="InterPro" id="IPR051701">
    <property type="entry name" value="Mito_OM_Translocase_MSP1"/>
</dbReference>
<evidence type="ECO:0000256" key="2">
    <source>
        <dbReference type="ARBA" id="ARBA00022741"/>
    </source>
</evidence>
<evidence type="ECO:0000256" key="7">
    <source>
        <dbReference type="SAM" id="MobiDB-lite"/>
    </source>
</evidence>
<accession>A0AA38SJY7</accession>
<dbReference type="SUPFAM" id="SSF52540">
    <property type="entry name" value="P-loop containing nucleoside triphosphate hydrolases"/>
    <property type="match status" value="1"/>
</dbReference>
<evidence type="ECO:0000256" key="3">
    <source>
        <dbReference type="ARBA" id="ARBA00022787"/>
    </source>
</evidence>
<keyword evidence="6" id="KW-0175">Coiled coil</keyword>
<evidence type="ECO:0000256" key="5">
    <source>
        <dbReference type="ARBA" id="ARBA00023128"/>
    </source>
</evidence>
<feature type="region of interest" description="Disordered" evidence="7">
    <location>
        <begin position="642"/>
        <end position="667"/>
    </location>
</feature>
<dbReference type="PANTHER" id="PTHR45644">
    <property type="entry name" value="AAA ATPASE, PUTATIVE (AFU_ORTHOLOGUE AFUA_2G12920)-RELATED-RELATED"/>
    <property type="match status" value="1"/>
</dbReference>
<name>A0AA38SJY7_9PEZI</name>
<evidence type="ECO:0000313" key="9">
    <source>
        <dbReference type="EMBL" id="KAJ9165251.1"/>
    </source>
</evidence>
<evidence type="ECO:0000313" key="10">
    <source>
        <dbReference type="Proteomes" id="UP001174691"/>
    </source>
</evidence>
<dbReference type="PANTHER" id="PTHR45644:SF56">
    <property type="entry name" value="AAA ATPASE, PUTATIVE (AFU_ORTHOLOGUE AFUA_2G12920)-RELATED"/>
    <property type="match status" value="1"/>
</dbReference>
<evidence type="ECO:0000256" key="4">
    <source>
        <dbReference type="ARBA" id="ARBA00022840"/>
    </source>
</evidence>
<dbReference type="GO" id="GO:0005524">
    <property type="term" value="F:ATP binding"/>
    <property type="evidence" value="ECO:0007669"/>
    <property type="project" value="UniProtKB-KW"/>
</dbReference>
<organism evidence="9 10">
    <name type="scientific">Coniochaeta hoffmannii</name>
    <dbReference type="NCBI Taxonomy" id="91930"/>
    <lineage>
        <taxon>Eukaryota</taxon>
        <taxon>Fungi</taxon>
        <taxon>Dikarya</taxon>
        <taxon>Ascomycota</taxon>
        <taxon>Pezizomycotina</taxon>
        <taxon>Sordariomycetes</taxon>
        <taxon>Sordariomycetidae</taxon>
        <taxon>Coniochaetales</taxon>
        <taxon>Coniochaetaceae</taxon>
        <taxon>Coniochaeta</taxon>
    </lineage>
</organism>
<dbReference type="EMBL" id="JANBVN010000005">
    <property type="protein sequence ID" value="KAJ9165251.1"/>
    <property type="molecule type" value="Genomic_DNA"/>
</dbReference>
<keyword evidence="5" id="KW-0496">Mitochondrion</keyword>
<dbReference type="InterPro" id="IPR027417">
    <property type="entry name" value="P-loop_NTPase"/>
</dbReference>
<dbReference type="InterPro" id="IPR003593">
    <property type="entry name" value="AAA+_ATPase"/>
</dbReference>
<proteinExistence type="predicted"/>
<feature type="domain" description="AAA+ ATPase" evidence="8">
    <location>
        <begin position="728"/>
        <end position="864"/>
    </location>
</feature>
<evidence type="ECO:0000256" key="6">
    <source>
        <dbReference type="SAM" id="Coils"/>
    </source>
</evidence>